<feature type="binding site" evidence="2">
    <location>
        <position position="48"/>
    </location>
    <ligand>
        <name>substrate</name>
    </ligand>
</feature>
<dbReference type="Pfam" id="PF01255">
    <property type="entry name" value="Prenyltransf"/>
    <property type="match status" value="1"/>
</dbReference>
<dbReference type="NCBIfam" id="TIGR00055">
    <property type="entry name" value="uppS"/>
    <property type="match status" value="1"/>
</dbReference>
<feature type="active site" evidence="2">
    <location>
        <position position="30"/>
    </location>
</feature>
<dbReference type="PROSITE" id="PS01066">
    <property type="entry name" value="UPP_SYNTHASE"/>
    <property type="match status" value="1"/>
</dbReference>
<dbReference type="CDD" id="cd00475">
    <property type="entry name" value="Cis_IPPS"/>
    <property type="match status" value="1"/>
</dbReference>
<protein>
    <recommendedName>
        <fullName evidence="2">Isoprenyl transferase</fullName>
        <ecNumber evidence="2">2.5.1.-</ecNumber>
    </recommendedName>
</protein>
<feature type="binding site" evidence="2">
    <location>
        <position position="35"/>
    </location>
    <ligand>
        <name>substrate</name>
    </ligand>
</feature>
<proteinExistence type="inferred from homology"/>
<feature type="binding site" evidence="2">
    <location>
        <begin position="76"/>
        <end position="78"/>
    </location>
    <ligand>
        <name>substrate</name>
    </ligand>
</feature>
<dbReference type="InterPro" id="IPR036424">
    <property type="entry name" value="UPP_synth-like_sf"/>
</dbReference>
<keyword evidence="2" id="KW-0460">Magnesium</keyword>
<dbReference type="AlphaFoldDB" id="A0A6N4SVZ4"/>
<feature type="binding site" evidence="2">
    <location>
        <position position="82"/>
    </location>
    <ligand>
        <name>substrate</name>
    </ligand>
</feature>
<gene>
    <name evidence="3" type="primary">uppS</name>
    <name evidence="3" type="ordered locus">CHU_3411</name>
</gene>
<dbReference type="NCBIfam" id="NF011405">
    <property type="entry name" value="PRK14830.1"/>
    <property type="match status" value="1"/>
</dbReference>
<feature type="binding site" evidence="2">
    <location>
        <begin position="205"/>
        <end position="207"/>
    </location>
    <ligand>
        <name>substrate</name>
    </ligand>
</feature>
<feature type="active site" description="Proton acceptor" evidence="2">
    <location>
        <position position="79"/>
    </location>
</feature>
<name>A0A6N4SVZ4_CYTH3</name>
<keyword evidence="2" id="KW-0479">Metal-binding</keyword>
<accession>A0A6N4SVZ4</accession>
<dbReference type="GO" id="GO:0016094">
    <property type="term" value="P:polyprenol biosynthetic process"/>
    <property type="evidence" value="ECO:0007669"/>
    <property type="project" value="TreeGrafter"/>
</dbReference>
<dbReference type="Gene3D" id="3.40.1180.10">
    <property type="entry name" value="Decaprenyl diphosphate synthase-like"/>
    <property type="match status" value="1"/>
</dbReference>
<dbReference type="PANTHER" id="PTHR10291">
    <property type="entry name" value="DEHYDRODOLICHYL DIPHOSPHATE SYNTHASE FAMILY MEMBER"/>
    <property type="match status" value="1"/>
</dbReference>
<comment type="similarity">
    <text evidence="2">Belongs to the UPP synthase family.</text>
</comment>
<dbReference type="GO" id="GO:0000287">
    <property type="term" value="F:magnesium ion binding"/>
    <property type="evidence" value="ECO:0007669"/>
    <property type="project" value="UniProtKB-UniRule"/>
</dbReference>
<dbReference type="InterPro" id="IPR001441">
    <property type="entry name" value="UPP_synth-like"/>
</dbReference>
<dbReference type="KEGG" id="chu:CHU_3411"/>
<comment type="cofactor">
    <cofactor evidence="2">
        <name>Mg(2+)</name>
        <dbReference type="ChEBI" id="CHEBI:18420"/>
    </cofactor>
    <text evidence="2">Binds 2 magnesium ions per subunit.</text>
</comment>
<reference evidence="3 4" key="1">
    <citation type="journal article" date="2007" name="Appl. Environ. Microbiol.">
        <title>Genome sequence of the cellulolytic gliding bacterium Cytophaga hutchinsonii.</title>
        <authorList>
            <person name="Xie G."/>
            <person name="Bruce D.C."/>
            <person name="Challacombe J.F."/>
            <person name="Chertkov O."/>
            <person name="Detter J.C."/>
            <person name="Gilna P."/>
            <person name="Han C.S."/>
            <person name="Lucas S."/>
            <person name="Misra M."/>
            <person name="Myers G.L."/>
            <person name="Richardson P."/>
            <person name="Tapia R."/>
            <person name="Thayer N."/>
            <person name="Thompson L.S."/>
            <person name="Brettin T.S."/>
            <person name="Henrissat B."/>
            <person name="Wilson D.B."/>
            <person name="McBride M.J."/>
        </authorList>
    </citation>
    <scope>NUCLEOTIDE SEQUENCE [LARGE SCALE GENOMIC DNA]</scope>
    <source>
        <strain evidence="4">ATCC 33406 / DSM 1761 / CIP 103989 / NBRC 15051 / NCIMB 9469 / D465</strain>
    </source>
</reference>
<dbReference type="PANTHER" id="PTHR10291:SF0">
    <property type="entry name" value="DEHYDRODOLICHYL DIPHOSPHATE SYNTHASE 2"/>
    <property type="match status" value="1"/>
</dbReference>
<sequence>MYIYPSLEFMEYQSQIDSSKLPEHIAIIMDGNGRWAKKQGLLNRIFGHKSAITSVREATETCAQLGVKYLTLYAFSTENWNRPKEEVNALMELLVSTIKSETPTLNKNKIRLNAIGDLASLPLSCQKELSETIEQTKHNTGVVLTLALSYSGRWEILEAIKKLTASVKDQSFDINSLNENTFRQFLSDKTLPDPELLIRTSGEFRVSNFLLWQIAYTEIHITDVLWPDFRKNDLYKAIVDFQKRERRFGKISEQLDGAKA</sequence>
<evidence type="ECO:0000256" key="2">
    <source>
        <dbReference type="HAMAP-Rule" id="MF_01139"/>
    </source>
</evidence>
<dbReference type="FunFam" id="3.40.1180.10:FF:000001">
    <property type="entry name" value="(2E,6E)-farnesyl-diphosphate-specific ditrans,polycis-undecaprenyl-diphosphate synthase"/>
    <property type="match status" value="1"/>
</dbReference>
<dbReference type="EC" id="2.5.1.-" evidence="2"/>
<feature type="binding site" evidence="2">
    <location>
        <begin position="31"/>
        <end position="34"/>
    </location>
    <ligand>
        <name>substrate</name>
    </ligand>
</feature>
<evidence type="ECO:0000256" key="1">
    <source>
        <dbReference type="ARBA" id="ARBA00022679"/>
    </source>
</evidence>
<dbReference type="InterPro" id="IPR018520">
    <property type="entry name" value="UPP_synth-like_CS"/>
</dbReference>
<feature type="binding site" evidence="2">
    <location>
        <position position="218"/>
    </location>
    <ligand>
        <name>Mg(2+)</name>
        <dbReference type="ChEBI" id="CHEBI:18420"/>
    </ligand>
</feature>
<feature type="binding site" evidence="2">
    <location>
        <position position="30"/>
    </location>
    <ligand>
        <name>Mg(2+)</name>
        <dbReference type="ChEBI" id="CHEBI:18420"/>
    </ligand>
</feature>
<keyword evidence="1 2" id="KW-0808">Transferase</keyword>
<keyword evidence="4" id="KW-1185">Reference proteome</keyword>
<comment type="function">
    <text evidence="2">Catalyzes the condensation of isopentenyl diphosphate (IPP) with allylic pyrophosphates generating different type of terpenoids.</text>
</comment>
<comment type="subunit">
    <text evidence="2">Homodimer.</text>
</comment>
<dbReference type="EMBL" id="CP000383">
    <property type="protein sequence ID" value="ABG60647.1"/>
    <property type="molecule type" value="Genomic_DNA"/>
</dbReference>
<evidence type="ECO:0000313" key="3">
    <source>
        <dbReference type="EMBL" id="ABG60647.1"/>
    </source>
</evidence>
<organism evidence="3 4">
    <name type="scientific">Cytophaga hutchinsonii (strain ATCC 33406 / DSM 1761 / CIP 103989 / NBRC 15051 / NCIMB 9469 / D465)</name>
    <dbReference type="NCBI Taxonomy" id="269798"/>
    <lineage>
        <taxon>Bacteria</taxon>
        <taxon>Pseudomonadati</taxon>
        <taxon>Bacteroidota</taxon>
        <taxon>Cytophagia</taxon>
        <taxon>Cytophagales</taxon>
        <taxon>Cytophagaceae</taxon>
        <taxon>Cytophaga</taxon>
    </lineage>
</organism>
<dbReference type="HAMAP" id="MF_01139">
    <property type="entry name" value="ISPT"/>
    <property type="match status" value="1"/>
</dbReference>
<dbReference type="GO" id="GO:0045547">
    <property type="term" value="F:ditrans,polycis-polyprenyl diphosphate synthase [(2E,6E)-farnesyl diphosphate specific] activity"/>
    <property type="evidence" value="ECO:0007669"/>
    <property type="project" value="TreeGrafter"/>
</dbReference>
<dbReference type="Proteomes" id="UP000001822">
    <property type="component" value="Chromosome"/>
</dbReference>
<evidence type="ECO:0000313" key="4">
    <source>
        <dbReference type="Proteomes" id="UP000001822"/>
    </source>
</evidence>
<feature type="binding site" evidence="2">
    <location>
        <position position="80"/>
    </location>
    <ligand>
        <name>substrate</name>
    </ligand>
</feature>
<feature type="binding site" evidence="2">
    <location>
        <position position="199"/>
    </location>
    <ligand>
        <name>substrate</name>
    </ligand>
</feature>
<dbReference type="SUPFAM" id="SSF64005">
    <property type="entry name" value="Undecaprenyl diphosphate synthase"/>
    <property type="match status" value="1"/>
</dbReference>
<feature type="binding site" evidence="2">
    <location>
        <position position="44"/>
    </location>
    <ligand>
        <name>substrate</name>
    </ligand>
</feature>